<feature type="region of interest" description="Disordered" evidence="1">
    <location>
        <begin position="42"/>
        <end position="61"/>
    </location>
</feature>
<sequence length="122" mass="11999">MKFNASLLLSVVLVASGSSAYASTGGDDLGIAGRTLVARTTGSPTGTTLTGTGTETATGADPTNTGSAECNWCECLTAAAAEGLACAAAILEGGCNPIADISCIIDMAAFSQAIPKCIACFR</sequence>
<proteinExistence type="predicted"/>
<dbReference type="Gene3D" id="1.10.1740.120">
    <property type="match status" value="1"/>
</dbReference>
<feature type="chain" id="PRO_5044716805" description="Fungal calcium binding protein domain-containing protein" evidence="2">
    <location>
        <begin position="23"/>
        <end position="122"/>
    </location>
</feature>
<feature type="domain" description="Fungal calcium binding protein" evidence="3">
    <location>
        <begin position="67"/>
        <end position="113"/>
    </location>
</feature>
<feature type="signal peptide" evidence="2">
    <location>
        <begin position="1"/>
        <end position="22"/>
    </location>
</feature>
<keyword evidence="2" id="KW-0732">Signal</keyword>
<organism evidence="4 6">
    <name type="scientific">Favolaschia claudopus</name>
    <dbReference type="NCBI Taxonomy" id="2862362"/>
    <lineage>
        <taxon>Eukaryota</taxon>
        <taxon>Fungi</taxon>
        <taxon>Dikarya</taxon>
        <taxon>Basidiomycota</taxon>
        <taxon>Agaricomycotina</taxon>
        <taxon>Agaricomycetes</taxon>
        <taxon>Agaricomycetidae</taxon>
        <taxon>Agaricales</taxon>
        <taxon>Marasmiineae</taxon>
        <taxon>Mycenaceae</taxon>
        <taxon>Favolaschia</taxon>
    </lineage>
</organism>
<evidence type="ECO:0000313" key="6">
    <source>
        <dbReference type="Proteomes" id="UP001362999"/>
    </source>
</evidence>
<evidence type="ECO:0000256" key="2">
    <source>
        <dbReference type="SAM" id="SignalP"/>
    </source>
</evidence>
<feature type="compositionally biased region" description="Low complexity" evidence="1">
    <location>
        <begin position="42"/>
        <end position="59"/>
    </location>
</feature>
<gene>
    <name evidence="5" type="ORF">R3P38DRAFT_3189003</name>
    <name evidence="4" type="ORF">R3P38DRAFT_3195957</name>
</gene>
<comment type="caution">
    <text evidence="4">The sequence shown here is derived from an EMBL/GenBank/DDBJ whole genome shotgun (WGS) entry which is preliminary data.</text>
</comment>
<dbReference type="AlphaFoldDB" id="A0AAW0BBL3"/>
<dbReference type="EMBL" id="JAWWNJ010000037">
    <property type="protein sequence ID" value="KAK7022566.1"/>
    <property type="molecule type" value="Genomic_DNA"/>
</dbReference>
<evidence type="ECO:0000256" key="1">
    <source>
        <dbReference type="SAM" id="MobiDB-lite"/>
    </source>
</evidence>
<evidence type="ECO:0000313" key="5">
    <source>
        <dbReference type="EMBL" id="KAK7030056.1"/>
    </source>
</evidence>
<accession>A0AAW0BBL3</accession>
<dbReference type="InterPro" id="IPR022013">
    <property type="entry name" value="CBP"/>
</dbReference>
<reference evidence="4 6" key="1">
    <citation type="journal article" date="2024" name="J Genomics">
        <title>Draft genome sequencing and assembly of Favolaschia claudopus CIRM-BRFM 2984 isolated from oak limbs.</title>
        <authorList>
            <person name="Navarro D."/>
            <person name="Drula E."/>
            <person name="Chaduli D."/>
            <person name="Cazenave R."/>
            <person name="Ahrendt S."/>
            <person name="Wang J."/>
            <person name="Lipzen A."/>
            <person name="Daum C."/>
            <person name="Barry K."/>
            <person name="Grigoriev I.V."/>
            <person name="Favel A."/>
            <person name="Rosso M.N."/>
            <person name="Martin F."/>
        </authorList>
    </citation>
    <scope>NUCLEOTIDE SEQUENCE [LARGE SCALE GENOMIC DNA]</scope>
    <source>
        <strain evidence="4 6">CIRM-BRFM 2984</strain>
    </source>
</reference>
<evidence type="ECO:0000313" key="4">
    <source>
        <dbReference type="EMBL" id="KAK7022566.1"/>
    </source>
</evidence>
<keyword evidence="6" id="KW-1185">Reference proteome</keyword>
<evidence type="ECO:0000259" key="3">
    <source>
        <dbReference type="Pfam" id="PF12192"/>
    </source>
</evidence>
<name>A0AAW0BBL3_9AGAR</name>
<protein>
    <recommendedName>
        <fullName evidence="3">Fungal calcium binding protein domain-containing protein</fullName>
    </recommendedName>
</protein>
<dbReference type="EMBL" id="JAWWNJ010000026">
    <property type="protein sequence ID" value="KAK7030056.1"/>
    <property type="molecule type" value="Genomic_DNA"/>
</dbReference>
<dbReference type="Pfam" id="PF12192">
    <property type="entry name" value="CBP"/>
    <property type="match status" value="1"/>
</dbReference>
<dbReference type="Proteomes" id="UP001362999">
    <property type="component" value="Unassembled WGS sequence"/>
</dbReference>